<dbReference type="RefSeq" id="WP_077849300.1">
    <property type="nucleotide sequence ID" value="NZ_LZZM01000210.1"/>
</dbReference>
<sequence length="282" mass="32115">MKADLHNHSFLSDGVLSIKDIIYYSKKAGLDCISITDHDTLAGVIEAYTLCEKIGISVIPGVEISTVDYQTNRSVHILCYFPKDFFKLQRFLNKILISRENAKRQMAQMLMKEYPITIEHIERYSSKSESMYETHIMQSLADLGYTNVVIGDLYKELLSKKGKYYVQITYPSVYETLDMIKEVGGISVMAHPGQFDSNELLEKLARKNLIQGVEYNHPKNSKEVKKQIKDIAQKFDLIMTGGTDFHGNYTTSPHPIGSFTCPEGEVERLIKLNHKINNFLGT</sequence>
<dbReference type="CDD" id="cd07438">
    <property type="entry name" value="PHP_HisPPase_AMP"/>
    <property type="match status" value="1"/>
</dbReference>
<dbReference type="STRING" id="29367.CLPUN_43530"/>
<accession>A0A1S8T7Q2</accession>
<dbReference type="GO" id="GO:0004534">
    <property type="term" value="F:5'-3' RNA exonuclease activity"/>
    <property type="evidence" value="ECO:0007669"/>
    <property type="project" value="TreeGrafter"/>
</dbReference>
<organism evidence="2 3">
    <name type="scientific">Clostridium puniceum</name>
    <dbReference type="NCBI Taxonomy" id="29367"/>
    <lineage>
        <taxon>Bacteria</taxon>
        <taxon>Bacillati</taxon>
        <taxon>Bacillota</taxon>
        <taxon>Clostridia</taxon>
        <taxon>Eubacteriales</taxon>
        <taxon>Clostridiaceae</taxon>
        <taxon>Clostridium</taxon>
    </lineage>
</organism>
<dbReference type="SMART" id="SM00481">
    <property type="entry name" value="POLIIIAc"/>
    <property type="match status" value="1"/>
</dbReference>
<name>A0A1S8T7Q2_9CLOT</name>
<dbReference type="EC" id="2.7.7.7" evidence="2"/>
<dbReference type="Gene3D" id="3.20.20.140">
    <property type="entry name" value="Metal-dependent hydrolases"/>
    <property type="match status" value="1"/>
</dbReference>
<gene>
    <name evidence="2" type="primary">dnaE2_2</name>
    <name evidence="2" type="ORF">CLPUN_43530</name>
</gene>
<dbReference type="PANTHER" id="PTHR42924">
    <property type="entry name" value="EXONUCLEASE"/>
    <property type="match status" value="1"/>
</dbReference>
<dbReference type="InterPro" id="IPR004013">
    <property type="entry name" value="PHP_dom"/>
</dbReference>
<dbReference type="PANTHER" id="PTHR42924:SF3">
    <property type="entry name" value="POLYMERASE_HISTIDINOL PHOSPHATASE N-TERMINAL DOMAIN-CONTAINING PROTEIN"/>
    <property type="match status" value="1"/>
</dbReference>
<dbReference type="OrthoDB" id="9804333at2"/>
<dbReference type="Proteomes" id="UP000190890">
    <property type="component" value="Unassembled WGS sequence"/>
</dbReference>
<proteinExistence type="predicted"/>
<dbReference type="Gene3D" id="1.10.150.650">
    <property type="match status" value="1"/>
</dbReference>
<dbReference type="EMBL" id="LZZM01000210">
    <property type="protein sequence ID" value="OOM73773.1"/>
    <property type="molecule type" value="Genomic_DNA"/>
</dbReference>
<evidence type="ECO:0000259" key="1">
    <source>
        <dbReference type="SMART" id="SM00481"/>
    </source>
</evidence>
<dbReference type="AlphaFoldDB" id="A0A1S8T7Q2"/>
<dbReference type="InterPro" id="IPR016195">
    <property type="entry name" value="Pol/histidinol_Pase-like"/>
</dbReference>
<comment type="caution">
    <text evidence="2">The sequence shown here is derived from an EMBL/GenBank/DDBJ whole genome shotgun (WGS) entry which is preliminary data.</text>
</comment>
<evidence type="ECO:0000313" key="2">
    <source>
        <dbReference type="EMBL" id="OOM73773.1"/>
    </source>
</evidence>
<dbReference type="Pfam" id="PF02811">
    <property type="entry name" value="PHP"/>
    <property type="match status" value="1"/>
</dbReference>
<keyword evidence="3" id="KW-1185">Reference proteome</keyword>
<protein>
    <submittedName>
        <fullName evidence="2">Error-prone DNA polymerase</fullName>
        <ecNumber evidence="2">2.7.7.7</ecNumber>
    </submittedName>
</protein>
<keyword evidence="2" id="KW-0808">Transferase</keyword>
<reference evidence="2 3" key="1">
    <citation type="submission" date="2016-05" db="EMBL/GenBank/DDBJ databases">
        <title>Microbial solvent formation.</title>
        <authorList>
            <person name="Poehlein A."/>
            <person name="Montoya Solano J.D."/>
            <person name="Flitsch S."/>
            <person name="Krabben P."/>
            <person name="Duerre P."/>
            <person name="Daniel R."/>
        </authorList>
    </citation>
    <scope>NUCLEOTIDE SEQUENCE [LARGE SCALE GENOMIC DNA]</scope>
    <source>
        <strain evidence="2 3">DSM 2619</strain>
    </source>
</reference>
<evidence type="ECO:0000313" key="3">
    <source>
        <dbReference type="Proteomes" id="UP000190890"/>
    </source>
</evidence>
<dbReference type="GO" id="GO:0003887">
    <property type="term" value="F:DNA-directed DNA polymerase activity"/>
    <property type="evidence" value="ECO:0007669"/>
    <property type="project" value="UniProtKB-EC"/>
</dbReference>
<feature type="domain" description="Polymerase/histidinol phosphatase N-terminal" evidence="1">
    <location>
        <begin position="3"/>
        <end position="68"/>
    </location>
</feature>
<dbReference type="GO" id="GO:0035312">
    <property type="term" value="F:5'-3' DNA exonuclease activity"/>
    <property type="evidence" value="ECO:0007669"/>
    <property type="project" value="TreeGrafter"/>
</dbReference>
<dbReference type="SUPFAM" id="SSF89550">
    <property type="entry name" value="PHP domain-like"/>
    <property type="match status" value="1"/>
</dbReference>
<keyword evidence="2" id="KW-0548">Nucleotidyltransferase</keyword>
<dbReference type="InterPro" id="IPR003141">
    <property type="entry name" value="Pol/His_phosphatase_N"/>
</dbReference>
<dbReference type="InterPro" id="IPR052018">
    <property type="entry name" value="PHP_domain"/>
</dbReference>